<name>A0A1H1D0T8_9ACTN</name>
<dbReference type="GO" id="GO:0008726">
    <property type="term" value="F:alkanesulfonate monooxygenase activity"/>
    <property type="evidence" value="ECO:0007669"/>
    <property type="project" value="TreeGrafter"/>
</dbReference>
<evidence type="ECO:0000313" key="7">
    <source>
        <dbReference type="Proteomes" id="UP000217103"/>
    </source>
</evidence>
<evidence type="ECO:0000259" key="5">
    <source>
        <dbReference type="Pfam" id="PF00296"/>
    </source>
</evidence>
<evidence type="ECO:0000313" key="6">
    <source>
        <dbReference type="EMBL" id="SDQ70115.1"/>
    </source>
</evidence>
<dbReference type="InterPro" id="IPR050172">
    <property type="entry name" value="SsuD_RutA_monooxygenase"/>
</dbReference>
<dbReference type="SUPFAM" id="SSF51679">
    <property type="entry name" value="Bacterial luciferase-like"/>
    <property type="match status" value="1"/>
</dbReference>
<evidence type="ECO:0000256" key="2">
    <source>
        <dbReference type="ARBA" id="ARBA00022643"/>
    </source>
</evidence>
<keyword evidence="7" id="KW-1185">Reference proteome</keyword>
<protein>
    <submittedName>
        <fullName evidence="6">Flavin-dependent oxidoreductase, luciferase family (Includes alkanesulfonate monooxygenase SsuD and methylene tetrahydromethanopterin reductase)</fullName>
    </submittedName>
</protein>
<dbReference type="AlphaFoldDB" id="A0A1H1D0T8"/>
<evidence type="ECO:0000256" key="3">
    <source>
        <dbReference type="ARBA" id="ARBA00023002"/>
    </source>
</evidence>
<dbReference type="Proteomes" id="UP000217103">
    <property type="component" value="Unassembled WGS sequence"/>
</dbReference>
<dbReference type="Pfam" id="PF00296">
    <property type="entry name" value="Bac_luciferase"/>
    <property type="match status" value="1"/>
</dbReference>
<sequence>MSTTLSTPTPSYEELLEARRASGVAMFNDNKMKLGIFGANCSHGLMATHAETSYELSWEHTQKIAQIADRLGFEAMLPVARYRGMGGATNFNGSNFETHTWAAGLAQATENIMVFATIHVPTKHPIVAAKESVTVDHISNGRFGLNMTMGWYKAEMEMFGGTQREHDERYRYGSEWVHIVKRMWVEGEGVNFKGEFFEIKDAFSDPKPIQKPYPVLVNAGNSPAGLDFCARECDFNFIAFATPEEAKETASRVRSIAHGHGRDLGILSYGNIICRDTEKETKALLSHILDKGDWEVARMVSAGLGTESGSFDKVKELQERFILGYGGYPLIGTPEQIVEQMIELSKAGVDGMMVGFLDYVEELQYFGERVLPLMKEAGLRN</sequence>
<feature type="domain" description="Luciferase-like" evidence="5">
    <location>
        <begin position="46"/>
        <end position="350"/>
    </location>
</feature>
<dbReference type="PANTHER" id="PTHR42847">
    <property type="entry name" value="ALKANESULFONATE MONOOXYGENASE"/>
    <property type="match status" value="1"/>
</dbReference>
<dbReference type="CDD" id="cd01094">
    <property type="entry name" value="Alkanesulfonate_monoxygenase"/>
    <property type="match status" value="1"/>
</dbReference>
<evidence type="ECO:0000256" key="1">
    <source>
        <dbReference type="ARBA" id="ARBA00022630"/>
    </source>
</evidence>
<reference evidence="6 7" key="1">
    <citation type="submission" date="2016-10" db="EMBL/GenBank/DDBJ databases">
        <authorList>
            <person name="de Groot N.N."/>
        </authorList>
    </citation>
    <scope>NUCLEOTIDE SEQUENCE [LARGE SCALE GENOMIC DNA]</scope>
    <source>
        <strain evidence="6 7">DSM 43794</strain>
    </source>
</reference>
<dbReference type="EMBL" id="FNKK01000002">
    <property type="protein sequence ID" value="SDQ70115.1"/>
    <property type="molecule type" value="Genomic_DNA"/>
</dbReference>
<organism evidence="6 7">
    <name type="scientific">Thermostaphylospora chromogena</name>
    <dbReference type="NCBI Taxonomy" id="35622"/>
    <lineage>
        <taxon>Bacteria</taxon>
        <taxon>Bacillati</taxon>
        <taxon>Actinomycetota</taxon>
        <taxon>Actinomycetes</taxon>
        <taxon>Streptosporangiales</taxon>
        <taxon>Thermomonosporaceae</taxon>
        <taxon>Thermostaphylospora</taxon>
    </lineage>
</organism>
<keyword evidence="2" id="KW-0288">FMN</keyword>
<evidence type="ECO:0000256" key="4">
    <source>
        <dbReference type="ARBA" id="ARBA00023033"/>
    </source>
</evidence>
<dbReference type="STRING" id="35622.SAMN04489764_1762"/>
<accession>A0A1H1D0T8</accession>
<dbReference type="RefSeq" id="WP_207549910.1">
    <property type="nucleotide sequence ID" value="NZ_FNKK01000002.1"/>
</dbReference>
<dbReference type="InterPro" id="IPR036661">
    <property type="entry name" value="Luciferase-like_sf"/>
</dbReference>
<dbReference type="PANTHER" id="PTHR42847:SF4">
    <property type="entry name" value="ALKANESULFONATE MONOOXYGENASE-RELATED"/>
    <property type="match status" value="1"/>
</dbReference>
<keyword evidence="4 6" id="KW-0503">Monooxygenase</keyword>
<dbReference type="Gene3D" id="3.20.20.30">
    <property type="entry name" value="Luciferase-like domain"/>
    <property type="match status" value="1"/>
</dbReference>
<gene>
    <name evidence="6" type="ORF">SAMN04489764_1762</name>
</gene>
<keyword evidence="3" id="KW-0560">Oxidoreductase</keyword>
<keyword evidence="1" id="KW-0285">Flavoprotein</keyword>
<proteinExistence type="predicted"/>
<dbReference type="InterPro" id="IPR011251">
    <property type="entry name" value="Luciferase-like_dom"/>
</dbReference>
<dbReference type="GO" id="GO:0046306">
    <property type="term" value="P:alkanesulfonate catabolic process"/>
    <property type="evidence" value="ECO:0007669"/>
    <property type="project" value="TreeGrafter"/>
</dbReference>